<reference evidence="3" key="1">
    <citation type="submission" date="2016-10" db="EMBL/GenBank/DDBJ databases">
        <authorList>
            <person name="Varghese N."/>
            <person name="Submissions S."/>
        </authorList>
    </citation>
    <scope>NUCLEOTIDE SEQUENCE [LARGE SCALE GENOMIC DNA]</scope>
    <source>
        <strain evidence="3">CGMCC 1.9127</strain>
    </source>
</reference>
<evidence type="ECO:0000256" key="1">
    <source>
        <dbReference type="SAM" id="Phobius"/>
    </source>
</evidence>
<dbReference type="EMBL" id="FOBI01000002">
    <property type="protein sequence ID" value="SEK72940.1"/>
    <property type="molecule type" value="Genomic_DNA"/>
</dbReference>
<feature type="transmembrane region" description="Helical" evidence="1">
    <location>
        <begin position="27"/>
        <end position="48"/>
    </location>
</feature>
<proteinExistence type="predicted"/>
<evidence type="ECO:0000313" key="2">
    <source>
        <dbReference type="EMBL" id="SEK72940.1"/>
    </source>
</evidence>
<keyword evidence="1" id="KW-0472">Membrane</keyword>
<organism evidence="2 3">
    <name type="scientific">Colwellia chukchiensis</name>
    <dbReference type="NCBI Taxonomy" id="641665"/>
    <lineage>
        <taxon>Bacteria</taxon>
        <taxon>Pseudomonadati</taxon>
        <taxon>Pseudomonadota</taxon>
        <taxon>Gammaproteobacteria</taxon>
        <taxon>Alteromonadales</taxon>
        <taxon>Colwelliaceae</taxon>
        <taxon>Colwellia</taxon>
    </lineage>
</organism>
<sequence length="171" mass="19795">MKIQSSTPWCNLYYNELKYNIELSPSLYCALFTLLFYLSVGYLCVAIVVGFTLWLLVIFTLLFLASALLYHYATKPVQQQWLAYFFRKSDLATANFLLSSSGQCRFNEHQLGQLSRDSQLYLWGYWLIFHVNDNAPANRFIFKDSLTVQDQARLARAILRVQTSVDNSCLS</sequence>
<gene>
    <name evidence="2" type="ORF">SAMN05216262_102213</name>
</gene>
<accession>A0A1H7JG30</accession>
<keyword evidence="1" id="KW-1133">Transmembrane helix</keyword>
<keyword evidence="1" id="KW-0812">Transmembrane</keyword>
<dbReference type="Proteomes" id="UP000199297">
    <property type="component" value="Unassembled WGS sequence"/>
</dbReference>
<evidence type="ECO:0000313" key="3">
    <source>
        <dbReference type="Proteomes" id="UP000199297"/>
    </source>
</evidence>
<dbReference type="AlphaFoldDB" id="A0A1H7JG30"/>
<dbReference type="STRING" id="641665.GCA_002104455_01720"/>
<protein>
    <submittedName>
        <fullName evidence="2">Uncharacterized protein</fullName>
    </submittedName>
</protein>
<feature type="transmembrane region" description="Helical" evidence="1">
    <location>
        <begin position="54"/>
        <end position="73"/>
    </location>
</feature>
<name>A0A1H7JG30_9GAMM</name>
<keyword evidence="3" id="KW-1185">Reference proteome</keyword>